<evidence type="ECO:0000313" key="1">
    <source>
        <dbReference type="EMBL" id="MEN2991783.1"/>
    </source>
</evidence>
<gene>
    <name evidence="1" type="ORF">WG926_25960</name>
</gene>
<accession>A0ABU9YSH9</accession>
<keyword evidence="2" id="KW-1185">Reference proteome</keyword>
<evidence type="ECO:0000313" key="2">
    <source>
        <dbReference type="Proteomes" id="UP001413721"/>
    </source>
</evidence>
<name>A0ABU9YSH9_9PROT</name>
<dbReference type="InterPro" id="IPR036641">
    <property type="entry name" value="HPT_dom_sf"/>
</dbReference>
<evidence type="ECO:0008006" key="3">
    <source>
        <dbReference type="Google" id="ProtNLM"/>
    </source>
</evidence>
<dbReference type="Proteomes" id="UP001413721">
    <property type="component" value="Unassembled WGS sequence"/>
</dbReference>
<dbReference type="RefSeq" id="WP_345934991.1">
    <property type="nucleotide sequence ID" value="NZ_JBBKTV010000009.1"/>
</dbReference>
<dbReference type="Gene3D" id="1.20.120.160">
    <property type="entry name" value="HPT domain"/>
    <property type="match status" value="1"/>
</dbReference>
<dbReference type="EMBL" id="JBBKTW010000014">
    <property type="protein sequence ID" value="MEN2991783.1"/>
    <property type="molecule type" value="Genomic_DNA"/>
</dbReference>
<protein>
    <recommendedName>
        <fullName evidence="3">HPt domain-containing protein</fullName>
    </recommendedName>
</protein>
<comment type="caution">
    <text evidence="1">The sequence shown here is derived from an EMBL/GenBank/DDBJ whole genome shotgun (WGS) entry which is preliminary data.</text>
</comment>
<organism evidence="1 2">
    <name type="scientific">Tistrella arctica</name>
    <dbReference type="NCBI Taxonomy" id="3133430"/>
    <lineage>
        <taxon>Bacteria</taxon>
        <taxon>Pseudomonadati</taxon>
        <taxon>Pseudomonadota</taxon>
        <taxon>Alphaproteobacteria</taxon>
        <taxon>Geminicoccales</taxon>
        <taxon>Geminicoccaceae</taxon>
        <taxon>Tistrella</taxon>
    </lineage>
</organism>
<proteinExistence type="predicted"/>
<dbReference type="SUPFAM" id="SSF47226">
    <property type="entry name" value="Histidine-containing phosphotransfer domain, HPT domain"/>
    <property type="match status" value="1"/>
</dbReference>
<reference evidence="1 2" key="1">
    <citation type="submission" date="2024-03" db="EMBL/GenBank/DDBJ databases">
        <title>High-quality draft genome sequencing of Tistrella sp. BH-R2-4.</title>
        <authorList>
            <person name="Dong C."/>
        </authorList>
    </citation>
    <scope>NUCLEOTIDE SEQUENCE [LARGE SCALE GENOMIC DNA]</scope>
    <source>
        <strain evidence="1 2">BH-R2-4</strain>
    </source>
</reference>
<sequence length="133" mass="14297">MRIFPSTEPVDIGRRRASGGNGVGVRMIFDFDQLRSYTLGDRVLEDEVFSLFEDGARGYLDTLAAEMATGGSVWRRAAHGFKGSAANLGAAALAAELAAAEALDMAAPEARAQALHRIAHMFEHSCAVFRSRP</sequence>